<feature type="domain" description="MoaB/Mog" evidence="12">
    <location>
        <begin position="178"/>
        <end position="317"/>
    </location>
</feature>
<sequence length="407" mass="44028">MRVYVSFEEAVSLILERAVRLGTERVFLTEASGRVLACDVIAPFNQPRLPLSAMDGYAVSVASLSELPARLRLVGEVPAGSAWSGRLGRGEAVTVYTGSPVPKGADAVVPFEQAKVEGGFVVVERPFPSGCNVREVGEDFKEGELLLERGTLLGPAEVGIAAEAGYSQLEVYRRPRVAVFATGNEVVEPFSPLPSPQAVYNANAYQLLAYIEEAGGEPHYLGILRDSREEVLGRLKEALAEFDVVVTTGGVSMGNYDFVKEVVPELGLSVVFYKVQVKPGKPVLFAAGGGRFLFGLPGFPVSTAVSFNLFLFPFLRALQGAKELFRRKVVAELSAPYSRKRAERTEFARCLYSFSRERGRYVAVPLKNQSSGALSTLAGNVALMVVPKGVRKLPEGSSVELILFKEL</sequence>
<evidence type="ECO:0000256" key="6">
    <source>
        <dbReference type="ARBA" id="ARBA00022679"/>
    </source>
</evidence>
<keyword evidence="8 11" id="KW-0460">Magnesium</keyword>
<organism evidence="13 14">
    <name type="scientific">Thermovibrio ammonificans (strain DSM 15698 / JCM 12110 / HB-1)</name>
    <dbReference type="NCBI Taxonomy" id="648996"/>
    <lineage>
        <taxon>Bacteria</taxon>
        <taxon>Pseudomonadati</taxon>
        <taxon>Aquificota</taxon>
        <taxon>Aquificia</taxon>
        <taxon>Desulfurobacteriales</taxon>
        <taxon>Desulfurobacteriaceae</taxon>
        <taxon>Thermovibrio</taxon>
    </lineage>
</organism>
<dbReference type="SUPFAM" id="SSF63867">
    <property type="entry name" value="MoeA C-terminal domain-like"/>
    <property type="match status" value="1"/>
</dbReference>
<dbReference type="PANTHER" id="PTHR10192">
    <property type="entry name" value="MOLYBDOPTERIN BIOSYNTHESIS PROTEIN"/>
    <property type="match status" value="1"/>
</dbReference>
<dbReference type="GO" id="GO:0061599">
    <property type="term" value="F:molybdopterin molybdotransferase activity"/>
    <property type="evidence" value="ECO:0007669"/>
    <property type="project" value="UniProtKB-UniRule"/>
</dbReference>
<dbReference type="UniPathway" id="UPA00344"/>
<dbReference type="AlphaFoldDB" id="E8T4T6"/>
<dbReference type="KEGG" id="tam:Theam_0375"/>
<evidence type="ECO:0000256" key="5">
    <source>
        <dbReference type="ARBA" id="ARBA00022505"/>
    </source>
</evidence>
<dbReference type="GO" id="GO:0006777">
    <property type="term" value="P:Mo-molybdopterin cofactor biosynthetic process"/>
    <property type="evidence" value="ECO:0007669"/>
    <property type="project" value="UniProtKB-UniRule"/>
</dbReference>
<dbReference type="InterPro" id="IPR001453">
    <property type="entry name" value="MoaB/Mog_dom"/>
</dbReference>
<proteinExistence type="inferred from homology"/>
<evidence type="ECO:0000256" key="8">
    <source>
        <dbReference type="ARBA" id="ARBA00022842"/>
    </source>
</evidence>
<dbReference type="PANTHER" id="PTHR10192:SF5">
    <property type="entry name" value="GEPHYRIN"/>
    <property type="match status" value="1"/>
</dbReference>
<dbReference type="GO" id="GO:0046872">
    <property type="term" value="F:metal ion binding"/>
    <property type="evidence" value="ECO:0007669"/>
    <property type="project" value="UniProtKB-UniRule"/>
</dbReference>
<dbReference type="EC" id="2.10.1.1" evidence="11"/>
<dbReference type="RefSeq" id="WP_013537134.1">
    <property type="nucleotide sequence ID" value="NC_014926.1"/>
</dbReference>
<dbReference type="NCBIfam" id="NF045515">
    <property type="entry name" value="Glp_gephyrin"/>
    <property type="match status" value="1"/>
</dbReference>
<keyword evidence="7 11" id="KW-0479">Metal-binding</keyword>
<gene>
    <name evidence="13" type="ordered locus">Theam_0375</name>
</gene>
<evidence type="ECO:0000256" key="4">
    <source>
        <dbReference type="ARBA" id="ARBA00010763"/>
    </source>
</evidence>
<dbReference type="NCBIfam" id="TIGR00177">
    <property type="entry name" value="molyb_syn"/>
    <property type="match status" value="1"/>
</dbReference>
<keyword evidence="6 11" id="KW-0808">Transferase</keyword>
<dbReference type="InterPro" id="IPR036425">
    <property type="entry name" value="MoaB/Mog-like_dom_sf"/>
</dbReference>
<dbReference type="Gene3D" id="2.40.340.10">
    <property type="entry name" value="MoeA, C-terminal, domain IV"/>
    <property type="match status" value="1"/>
</dbReference>
<evidence type="ECO:0000256" key="3">
    <source>
        <dbReference type="ARBA" id="ARBA00005046"/>
    </source>
</evidence>
<dbReference type="InterPro" id="IPR036688">
    <property type="entry name" value="MoeA_C_domain_IV_sf"/>
</dbReference>
<comment type="catalytic activity">
    <reaction evidence="10">
        <text>adenylyl-molybdopterin + molybdate = Mo-molybdopterin + AMP + H(+)</text>
        <dbReference type="Rhea" id="RHEA:35047"/>
        <dbReference type="ChEBI" id="CHEBI:15378"/>
        <dbReference type="ChEBI" id="CHEBI:36264"/>
        <dbReference type="ChEBI" id="CHEBI:62727"/>
        <dbReference type="ChEBI" id="CHEBI:71302"/>
        <dbReference type="ChEBI" id="CHEBI:456215"/>
        <dbReference type="EC" id="2.10.1.1"/>
    </reaction>
</comment>
<protein>
    <recommendedName>
        <fullName evidence="11">Molybdopterin molybdenumtransferase</fullName>
        <ecNumber evidence="11">2.10.1.1</ecNumber>
    </recommendedName>
</protein>
<evidence type="ECO:0000313" key="14">
    <source>
        <dbReference type="Proteomes" id="UP000006362"/>
    </source>
</evidence>
<evidence type="ECO:0000256" key="1">
    <source>
        <dbReference type="ARBA" id="ARBA00001946"/>
    </source>
</evidence>
<dbReference type="Pfam" id="PF00994">
    <property type="entry name" value="MoCF_biosynth"/>
    <property type="match status" value="1"/>
</dbReference>
<dbReference type="InterPro" id="IPR005110">
    <property type="entry name" value="MoeA_linker/N"/>
</dbReference>
<evidence type="ECO:0000256" key="2">
    <source>
        <dbReference type="ARBA" id="ARBA00002901"/>
    </source>
</evidence>
<evidence type="ECO:0000256" key="7">
    <source>
        <dbReference type="ARBA" id="ARBA00022723"/>
    </source>
</evidence>
<dbReference type="Gene3D" id="3.90.105.10">
    <property type="entry name" value="Molybdopterin biosynthesis moea protein, domain 2"/>
    <property type="match status" value="1"/>
</dbReference>
<dbReference type="HOGENOM" id="CLU_010186_7_1_0"/>
<dbReference type="InterPro" id="IPR005111">
    <property type="entry name" value="MoeA_C_domain_IV"/>
</dbReference>
<comment type="function">
    <text evidence="2 11">Catalyzes the insertion of molybdate into adenylated molybdopterin with the concomitant release of AMP.</text>
</comment>
<dbReference type="Gene3D" id="2.170.190.11">
    <property type="entry name" value="Molybdopterin biosynthesis moea protein, domain 3"/>
    <property type="match status" value="1"/>
</dbReference>
<keyword evidence="9 11" id="KW-0501">Molybdenum cofactor biosynthesis</keyword>
<dbReference type="SUPFAM" id="SSF53218">
    <property type="entry name" value="Molybdenum cofactor biosynthesis proteins"/>
    <property type="match status" value="1"/>
</dbReference>
<dbReference type="EMBL" id="CP002444">
    <property type="protein sequence ID" value="ADU96348.1"/>
    <property type="molecule type" value="Genomic_DNA"/>
</dbReference>
<dbReference type="Gene3D" id="3.40.980.10">
    <property type="entry name" value="MoaB/Mog-like domain"/>
    <property type="match status" value="1"/>
</dbReference>
<dbReference type="SUPFAM" id="SSF63882">
    <property type="entry name" value="MoeA N-terminal region -like"/>
    <property type="match status" value="1"/>
</dbReference>
<dbReference type="Pfam" id="PF03453">
    <property type="entry name" value="MoeA_N"/>
    <property type="match status" value="1"/>
</dbReference>
<dbReference type="STRING" id="648996.Theam_0375"/>
<dbReference type="FunFam" id="3.40.980.10:FF:000004">
    <property type="entry name" value="Molybdopterin molybdenumtransferase"/>
    <property type="match status" value="1"/>
</dbReference>
<dbReference type="InterPro" id="IPR038987">
    <property type="entry name" value="MoeA-like"/>
</dbReference>
<comment type="cofactor">
    <cofactor evidence="1 11">
        <name>Mg(2+)</name>
        <dbReference type="ChEBI" id="CHEBI:18420"/>
    </cofactor>
</comment>
<dbReference type="Pfam" id="PF03454">
    <property type="entry name" value="MoeA_C"/>
    <property type="match status" value="1"/>
</dbReference>
<dbReference type="Proteomes" id="UP000006362">
    <property type="component" value="Chromosome"/>
</dbReference>
<evidence type="ECO:0000256" key="11">
    <source>
        <dbReference type="RuleBase" id="RU365090"/>
    </source>
</evidence>
<comment type="pathway">
    <text evidence="3 11">Cofactor biosynthesis; molybdopterin biosynthesis.</text>
</comment>
<name>E8T4T6_THEA1</name>
<dbReference type="PROSITE" id="PS01079">
    <property type="entry name" value="MOCF_BIOSYNTHESIS_2"/>
    <property type="match status" value="1"/>
</dbReference>
<keyword evidence="5 11" id="KW-0500">Molybdenum</keyword>
<evidence type="ECO:0000256" key="9">
    <source>
        <dbReference type="ARBA" id="ARBA00023150"/>
    </source>
</evidence>
<dbReference type="InterPro" id="IPR008284">
    <property type="entry name" value="MoCF_biosynth_CS"/>
</dbReference>
<keyword evidence="14" id="KW-1185">Reference proteome</keyword>
<dbReference type="InterPro" id="IPR036135">
    <property type="entry name" value="MoeA_linker/N_sf"/>
</dbReference>
<evidence type="ECO:0000256" key="10">
    <source>
        <dbReference type="ARBA" id="ARBA00047317"/>
    </source>
</evidence>
<comment type="similarity">
    <text evidence="4 11">Belongs to the MoeA family.</text>
</comment>
<reference evidence="13" key="1">
    <citation type="submission" date="2011-01" db="EMBL/GenBank/DDBJ databases">
        <title>Complete sequence of chromosome of Thermovibrio ammonificans HB-1.</title>
        <authorList>
            <consortium name="US DOE Joint Genome Institute"/>
            <person name="Lucas S."/>
            <person name="Copeland A."/>
            <person name="Lapidus A."/>
            <person name="Cheng J.-F."/>
            <person name="Goodwin L."/>
            <person name="Pitluck S."/>
            <person name="Davenport K."/>
            <person name="Detter J.C."/>
            <person name="Han C."/>
            <person name="Tapia R."/>
            <person name="Land M."/>
            <person name="Hauser L."/>
            <person name="Kyrpides N."/>
            <person name="Ivanova N."/>
            <person name="Ovchinnikova G."/>
            <person name="Vetriani C."/>
            <person name="Woyke T."/>
        </authorList>
    </citation>
    <scope>NUCLEOTIDE SEQUENCE [LARGE SCALE GENOMIC DNA]</scope>
    <source>
        <strain evidence="13">HB-1</strain>
    </source>
</reference>
<evidence type="ECO:0000259" key="12">
    <source>
        <dbReference type="SMART" id="SM00852"/>
    </source>
</evidence>
<dbReference type="GO" id="GO:0005829">
    <property type="term" value="C:cytosol"/>
    <property type="evidence" value="ECO:0007669"/>
    <property type="project" value="TreeGrafter"/>
</dbReference>
<accession>E8T4T6</accession>
<dbReference type="SMART" id="SM00852">
    <property type="entry name" value="MoCF_biosynth"/>
    <property type="match status" value="1"/>
</dbReference>
<dbReference type="eggNOG" id="COG0303">
    <property type="taxonomic scope" value="Bacteria"/>
</dbReference>
<evidence type="ECO:0000313" key="13">
    <source>
        <dbReference type="EMBL" id="ADU96348.1"/>
    </source>
</evidence>
<dbReference type="CDD" id="cd00887">
    <property type="entry name" value="MoeA"/>
    <property type="match status" value="1"/>
</dbReference>